<dbReference type="InterPro" id="IPR029060">
    <property type="entry name" value="PIN-like_dom_sf"/>
</dbReference>
<evidence type="ECO:0000259" key="1">
    <source>
        <dbReference type="Pfam" id="PF01850"/>
    </source>
</evidence>
<dbReference type="SUPFAM" id="SSF88723">
    <property type="entry name" value="PIN domain-like"/>
    <property type="match status" value="1"/>
</dbReference>
<organism evidence="2 3">
    <name type="scientific">Candidatus Gottesmanbacteria bacterium RIFCSPHIGHO2_02_FULL_39_11</name>
    <dbReference type="NCBI Taxonomy" id="1798382"/>
    <lineage>
        <taxon>Bacteria</taxon>
        <taxon>Candidatus Gottesmaniibacteriota</taxon>
    </lineage>
</organism>
<dbReference type="GO" id="GO:0016075">
    <property type="term" value="P:rRNA catabolic process"/>
    <property type="evidence" value="ECO:0007669"/>
    <property type="project" value="TreeGrafter"/>
</dbReference>
<dbReference type="PANTHER" id="PTHR42188:SF1">
    <property type="entry name" value="23S RRNA-SPECIFIC ENDONUCLEASE VAPC20"/>
    <property type="match status" value="1"/>
</dbReference>
<proteinExistence type="predicted"/>
<reference evidence="2 3" key="1">
    <citation type="journal article" date="2016" name="Nat. Commun.">
        <title>Thousands of microbial genomes shed light on interconnected biogeochemical processes in an aquifer system.</title>
        <authorList>
            <person name="Anantharaman K."/>
            <person name="Brown C.T."/>
            <person name="Hug L.A."/>
            <person name="Sharon I."/>
            <person name="Castelle C.J."/>
            <person name="Probst A.J."/>
            <person name="Thomas B.C."/>
            <person name="Singh A."/>
            <person name="Wilkins M.J."/>
            <person name="Karaoz U."/>
            <person name="Brodie E.L."/>
            <person name="Williams K.H."/>
            <person name="Hubbard S.S."/>
            <person name="Banfield J.F."/>
        </authorList>
    </citation>
    <scope>NUCLEOTIDE SEQUENCE [LARGE SCALE GENOMIC DNA]</scope>
</reference>
<dbReference type="AlphaFoldDB" id="A0A1F5ZXC6"/>
<accession>A0A1F5ZXC6</accession>
<dbReference type="PANTHER" id="PTHR42188">
    <property type="entry name" value="23S RRNA-SPECIFIC ENDONUCLEASE VAPC20"/>
    <property type="match status" value="1"/>
</dbReference>
<name>A0A1F5ZXC6_9BACT</name>
<evidence type="ECO:0000313" key="3">
    <source>
        <dbReference type="Proteomes" id="UP000176923"/>
    </source>
</evidence>
<dbReference type="Pfam" id="PF01850">
    <property type="entry name" value="PIN"/>
    <property type="match status" value="1"/>
</dbReference>
<comment type="caution">
    <text evidence="2">The sequence shown here is derived from an EMBL/GenBank/DDBJ whole genome shotgun (WGS) entry which is preliminary data.</text>
</comment>
<dbReference type="Proteomes" id="UP000176923">
    <property type="component" value="Unassembled WGS sequence"/>
</dbReference>
<dbReference type="InterPro" id="IPR039018">
    <property type="entry name" value="VapC20-like"/>
</dbReference>
<dbReference type="STRING" id="1798382.A3D77_01105"/>
<dbReference type="InterPro" id="IPR002716">
    <property type="entry name" value="PIN_dom"/>
</dbReference>
<evidence type="ECO:0000313" key="2">
    <source>
        <dbReference type="EMBL" id="OGG17136.1"/>
    </source>
</evidence>
<dbReference type="Gene3D" id="3.40.50.1010">
    <property type="entry name" value="5'-nuclease"/>
    <property type="match status" value="1"/>
</dbReference>
<sequence length="139" mass="15989">MDRNLRILLDADALVALFYKNDSNHPRAQKIAREIQNKNISFFTSNLSICEAATVLSQITSQEEACDFIKRMKSGIDILYITQEFYEMGLDYFSSVKRKNTSAFDCINIAILRSYQLSAIFSFDEVYKKEGFKRIGIDS</sequence>
<dbReference type="EMBL" id="MFJL01000002">
    <property type="protein sequence ID" value="OGG17136.1"/>
    <property type="molecule type" value="Genomic_DNA"/>
</dbReference>
<dbReference type="GO" id="GO:0004521">
    <property type="term" value="F:RNA endonuclease activity"/>
    <property type="evidence" value="ECO:0007669"/>
    <property type="project" value="InterPro"/>
</dbReference>
<gene>
    <name evidence="2" type="ORF">A3D77_01105</name>
</gene>
<feature type="domain" description="PIN" evidence="1">
    <location>
        <begin position="7"/>
        <end position="129"/>
    </location>
</feature>
<protein>
    <recommendedName>
        <fullName evidence="1">PIN domain-containing protein</fullName>
    </recommendedName>
</protein>